<organism evidence="4 5">
    <name type="scientific">Litorilinea aerophila</name>
    <dbReference type="NCBI Taxonomy" id="1204385"/>
    <lineage>
        <taxon>Bacteria</taxon>
        <taxon>Bacillati</taxon>
        <taxon>Chloroflexota</taxon>
        <taxon>Caldilineae</taxon>
        <taxon>Caldilineales</taxon>
        <taxon>Caldilineaceae</taxon>
        <taxon>Litorilinea</taxon>
    </lineage>
</organism>
<evidence type="ECO:0000259" key="1">
    <source>
        <dbReference type="Pfam" id="PF09818"/>
    </source>
</evidence>
<proteinExistence type="predicted"/>
<feature type="domain" description="MRB1590-like C-terminal" evidence="3">
    <location>
        <begin position="472"/>
        <end position="570"/>
    </location>
</feature>
<name>A0A540VDY8_9CHLR</name>
<gene>
    <name evidence="4" type="ORF">FKZ61_14320</name>
</gene>
<dbReference type="Pfam" id="PF20446">
    <property type="entry name" value="ABC_N"/>
    <property type="match status" value="1"/>
</dbReference>
<dbReference type="InParanoid" id="A0A540VDY8"/>
<dbReference type="InterPro" id="IPR049069">
    <property type="entry name" value="MRB1590-like_C"/>
</dbReference>
<dbReference type="SUPFAM" id="SSF52540">
    <property type="entry name" value="P-loop containing nucleoside triphosphate hydrolases"/>
    <property type="match status" value="1"/>
</dbReference>
<dbReference type="Pfam" id="PF09818">
    <property type="entry name" value="ABC_ATPase"/>
    <property type="match status" value="1"/>
</dbReference>
<feature type="domain" description="ATPase of the ABC class C-terminal" evidence="1">
    <location>
        <begin position="173"/>
        <end position="444"/>
    </location>
</feature>
<dbReference type="InterPro" id="IPR046833">
    <property type="entry name" value="ABC_N"/>
</dbReference>
<dbReference type="AlphaFoldDB" id="A0A540VDY8"/>
<feature type="domain" description="ATPase of the ABC class N-terminal" evidence="2">
    <location>
        <begin position="6"/>
        <end position="165"/>
    </location>
</feature>
<evidence type="ECO:0000259" key="2">
    <source>
        <dbReference type="Pfam" id="PF20446"/>
    </source>
</evidence>
<dbReference type="OrthoDB" id="9809999at2"/>
<dbReference type="InterPro" id="IPR019195">
    <property type="entry name" value="ABC_ATPase_put"/>
</dbReference>
<reference evidence="4 5" key="1">
    <citation type="submission" date="2019-06" db="EMBL/GenBank/DDBJ databases">
        <title>Genome sequence of Litorilinea aerophila BAA-2444.</title>
        <authorList>
            <person name="Maclea K.S."/>
            <person name="Maurais E.G."/>
            <person name="Iannazzi L.C."/>
        </authorList>
    </citation>
    <scope>NUCLEOTIDE SEQUENCE [LARGE SCALE GENOMIC DNA]</scope>
    <source>
        <strain evidence="4 5">ATCC BAA-2444</strain>
    </source>
</reference>
<evidence type="ECO:0000313" key="4">
    <source>
        <dbReference type="EMBL" id="TQE94979.1"/>
    </source>
</evidence>
<comment type="caution">
    <text evidence="4">The sequence shown here is derived from an EMBL/GenBank/DDBJ whole genome shotgun (WGS) entry which is preliminary data.</text>
</comment>
<dbReference type="Pfam" id="PF21117">
    <property type="entry name" value="MRB1590_C"/>
    <property type="match status" value="1"/>
</dbReference>
<dbReference type="InterPro" id="IPR027417">
    <property type="entry name" value="P-loop_NTPase"/>
</dbReference>
<dbReference type="InterPro" id="IPR046834">
    <property type="entry name" value="ABC_ATPase_C"/>
</dbReference>
<evidence type="ECO:0000313" key="5">
    <source>
        <dbReference type="Proteomes" id="UP000317371"/>
    </source>
</evidence>
<dbReference type="Proteomes" id="UP000317371">
    <property type="component" value="Unassembled WGS sequence"/>
</dbReference>
<evidence type="ECO:0000259" key="3">
    <source>
        <dbReference type="Pfam" id="PF21117"/>
    </source>
</evidence>
<dbReference type="EMBL" id="VIGC01000018">
    <property type="protein sequence ID" value="TQE94979.1"/>
    <property type="molecule type" value="Genomic_DNA"/>
</dbReference>
<accession>A0A540VDY8</accession>
<dbReference type="RefSeq" id="WP_141610831.1">
    <property type="nucleotide sequence ID" value="NZ_VIGC02000018.1"/>
</dbReference>
<dbReference type="PANTHER" id="PTHR38149">
    <property type="entry name" value="ATPASE"/>
    <property type="match status" value="1"/>
</dbReference>
<protein>
    <submittedName>
        <fullName evidence="4">ATPase</fullName>
    </submittedName>
</protein>
<dbReference type="PANTHER" id="PTHR38149:SF1">
    <property type="entry name" value="ATPASE"/>
    <property type="match status" value="1"/>
</dbReference>
<sequence>MASDRQKLADILRRIDGRGYPAYREIQGAWTFPNFTLWVDHVQGDPFASPSRVRITLPASVAAFPQATYANTSRAVGLTAFLARAFAAAARRHSRRRGTGKSGEIHMEAPGQEVLPQTAVQIDPEGNVEARFTVGLPAQGRRVLGHEAARLLLENVPAVVNESLLAAAHDPDLVWKHVATNEDADALRDALADRGLVAFVADGAILPRRSGVDDRPLQDDTVVPFQSPPSLRVQIELPHAGQVSGMGIPAGVTLIVGGGYHGKSTLLRAIERGVYNHRPGDGRERVVSQAGLVKIRAEDGRSVAGVDISPFIDNLPLGQSTRAFQTANASGSTSQAASIMEALEVGATGLLIDEDTAATNFMIRDSRMQALVPKEREPITPFIDRVRQLYSEHGVSSILVIGGSGDYLDVADTVITMDAFRPADVTERARAVAKQFPTGRQPEAVGPLHLQHERIPIPRSIDPSRGRRDVHIKTQGLHTILFGTETIDLTAVEQLVARGQTRAIAAALWYARARYLDGRCSLAQAIQRTLEDIAREGLDILDSRRVGDLAAFRPFELAAALNRLRSLQVRTNTR</sequence>
<keyword evidence="5" id="KW-1185">Reference proteome</keyword>